<reference evidence="1" key="1">
    <citation type="submission" date="2019-12" db="EMBL/GenBank/DDBJ databases">
        <title>Genome sequencing and annotation of Brassica cretica.</title>
        <authorList>
            <person name="Studholme D.J."/>
            <person name="Sarris P."/>
        </authorList>
    </citation>
    <scope>NUCLEOTIDE SEQUENCE</scope>
    <source>
        <strain evidence="1">PFS-109/04</strain>
        <tissue evidence="1">Leaf</tissue>
    </source>
</reference>
<evidence type="ECO:0000313" key="1">
    <source>
        <dbReference type="EMBL" id="KAF3526091.1"/>
    </source>
</evidence>
<proteinExistence type="predicted"/>
<organism evidence="1 2">
    <name type="scientific">Brassica cretica</name>
    <name type="common">Mustard</name>
    <dbReference type="NCBI Taxonomy" id="69181"/>
    <lineage>
        <taxon>Eukaryota</taxon>
        <taxon>Viridiplantae</taxon>
        <taxon>Streptophyta</taxon>
        <taxon>Embryophyta</taxon>
        <taxon>Tracheophyta</taxon>
        <taxon>Spermatophyta</taxon>
        <taxon>Magnoliopsida</taxon>
        <taxon>eudicotyledons</taxon>
        <taxon>Gunneridae</taxon>
        <taxon>Pentapetalae</taxon>
        <taxon>rosids</taxon>
        <taxon>malvids</taxon>
        <taxon>Brassicales</taxon>
        <taxon>Brassicaceae</taxon>
        <taxon>Brassiceae</taxon>
        <taxon>Brassica</taxon>
    </lineage>
</organism>
<comment type="caution">
    <text evidence="1">The sequence shown here is derived from an EMBL/GenBank/DDBJ whole genome shotgun (WGS) entry which is preliminary data.</text>
</comment>
<protein>
    <submittedName>
        <fullName evidence="1">Uncharacterized protein</fullName>
    </submittedName>
</protein>
<sequence>MASYILLIPSTSSLADMIRLYFMPLCRSDVQSQVPRSDDLLVHKIRLRLLVMLRDCKLGDLNDLWVQWIDRKLARRVERPATFHDGDQRE</sequence>
<accession>A0A8S9Q230</accession>
<name>A0A8S9Q230_BRACR</name>
<dbReference type="EMBL" id="QGKX02001347">
    <property type="protein sequence ID" value="KAF3526091.1"/>
    <property type="molecule type" value="Genomic_DNA"/>
</dbReference>
<dbReference type="Proteomes" id="UP000712600">
    <property type="component" value="Unassembled WGS sequence"/>
</dbReference>
<dbReference type="AlphaFoldDB" id="A0A8S9Q230"/>
<gene>
    <name evidence="1" type="ORF">F2Q69_00051167</name>
</gene>
<evidence type="ECO:0000313" key="2">
    <source>
        <dbReference type="Proteomes" id="UP000712600"/>
    </source>
</evidence>